<organism evidence="1">
    <name type="scientific">Tanacetum cinerariifolium</name>
    <name type="common">Dalmatian daisy</name>
    <name type="synonym">Chrysanthemum cinerariifolium</name>
    <dbReference type="NCBI Taxonomy" id="118510"/>
    <lineage>
        <taxon>Eukaryota</taxon>
        <taxon>Viridiplantae</taxon>
        <taxon>Streptophyta</taxon>
        <taxon>Embryophyta</taxon>
        <taxon>Tracheophyta</taxon>
        <taxon>Spermatophyta</taxon>
        <taxon>Magnoliopsida</taxon>
        <taxon>eudicotyledons</taxon>
        <taxon>Gunneridae</taxon>
        <taxon>Pentapetalae</taxon>
        <taxon>asterids</taxon>
        <taxon>campanulids</taxon>
        <taxon>Asterales</taxon>
        <taxon>Asteraceae</taxon>
        <taxon>Asteroideae</taxon>
        <taxon>Anthemideae</taxon>
        <taxon>Anthemidinae</taxon>
        <taxon>Tanacetum</taxon>
    </lineage>
</organism>
<protein>
    <submittedName>
        <fullName evidence="1">Uncharacterized protein</fullName>
    </submittedName>
</protein>
<sequence>MCVCSSSMTSSAGRRVGLRSMHRHFPRAIPASGQHGRWQRWEYGSPPVWARGRCPLAIDRNAGSAGEGMTLTSRSSPR</sequence>
<dbReference type="EMBL" id="BKCJ011255967">
    <property type="protein sequence ID" value="GFD10962.1"/>
    <property type="molecule type" value="Genomic_DNA"/>
</dbReference>
<reference evidence="1" key="1">
    <citation type="journal article" date="2019" name="Sci. Rep.">
        <title>Draft genome of Tanacetum cinerariifolium, the natural source of mosquito coil.</title>
        <authorList>
            <person name="Yamashiro T."/>
            <person name="Shiraishi A."/>
            <person name="Satake H."/>
            <person name="Nakayama K."/>
        </authorList>
    </citation>
    <scope>NUCLEOTIDE SEQUENCE</scope>
</reference>
<proteinExistence type="predicted"/>
<accession>A0A699TJT9</accession>
<dbReference type="AlphaFoldDB" id="A0A699TJT9"/>
<comment type="caution">
    <text evidence="1">The sequence shown here is derived from an EMBL/GenBank/DDBJ whole genome shotgun (WGS) entry which is preliminary data.</text>
</comment>
<name>A0A699TJT9_TANCI</name>
<gene>
    <name evidence="1" type="ORF">Tci_882931</name>
</gene>
<evidence type="ECO:0000313" key="1">
    <source>
        <dbReference type="EMBL" id="GFD10962.1"/>
    </source>
</evidence>